<dbReference type="InterPro" id="IPR018490">
    <property type="entry name" value="cNMP-bd_dom_sf"/>
</dbReference>
<dbReference type="InterPro" id="IPR050397">
    <property type="entry name" value="Env_Response_Regulators"/>
</dbReference>
<dbReference type="FunFam" id="1.10.10.10:FF:000028">
    <property type="entry name" value="Fumarate/nitrate reduction transcriptional regulator Fnr"/>
    <property type="match status" value="1"/>
</dbReference>
<dbReference type="Proteomes" id="UP000059113">
    <property type="component" value="Chromosome"/>
</dbReference>
<dbReference type="PROSITE" id="PS00042">
    <property type="entry name" value="HTH_CRP_1"/>
    <property type="match status" value="1"/>
</dbReference>
<dbReference type="PANTHER" id="PTHR24567:SF75">
    <property type="entry name" value="FUMARATE AND NITRATE REDUCTION REGULATORY PROTEIN"/>
    <property type="match status" value="1"/>
</dbReference>
<dbReference type="SUPFAM" id="SSF51206">
    <property type="entry name" value="cAMP-binding domain-like"/>
    <property type="match status" value="1"/>
</dbReference>
<dbReference type="SUPFAM" id="SSF46785">
    <property type="entry name" value="Winged helix' DNA-binding domain"/>
    <property type="match status" value="1"/>
</dbReference>
<dbReference type="InterPro" id="IPR000595">
    <property type="entry name" value="cNMP-bd_dom"/>
</dbReference>
<protein>
    <submittedName>
        <fullName evidence="6">CRP/FNR family transcriptional regulator, anaerobic regulatory protein</fullName>
    </submittedName>
</protein>
<keyword evidence="3" id="KW-0804">Transcription</keyword>
<organism evidence="6 7">
    <name type="scientific">Aurantiacibacter atlanticus</name>
    <dbReference type="NCBI Taxonomy" id="1648404"/>
    <lineage>
        <taxon>Bacteria</taxon>
        <taxon>Pseudomonadati</taxon>
        <taxon>Pseudomonadota</taxon>
        <taxon>Alphaproteobacteria</taxon>
        <taxon>Sphingomonadales</taxon>
        <taxon>Erythrobacteraceae</taxon>
        <taxon>Aurantiacibacter</taxon>
    </lineage>
</organism>
<dbReference type="SMART" id="SM00419">
    <property type="entry name" value="HTH_CRP"/>
    <property type="match status" value="1"/>
</dbReference>
<dbReference type="GO" id="GO:0003700">
    <property type="term" value="F:DNA-binding transcription factor activity"/>
    <property type="evidence" value="ECO:0007669"/>
    <property type="project" value="InterPro"/>
</dbReference>
<dbReference type="PANTHER" id="PTHR24567">
    <property type="entry name" value="CRP FAMILY TRANSCRIPTIONAL REGULATORY PROTEIN"/>
    <property type="match status" value="1"/>
</dbReference>
<dbReference type="PROSITE" id="PS51063">
    <property type="entry name" value="HTH_CRP_2"/>
    <property type="match status" value="1"/>
</dbReference>
<evidence type="ECO:0000313" key="6">
    <source>
        <dbReference type="EMBL" id="AKQ42798.1"/>
    </source>
</evidence>
<dbReference type="OrthoDB" id="667966at2"/>
<dbReference type="STRING" id="1648404.CP97_13270"/>
<dbReference type="PATRIC" id="fig|1648404.4.peg.2759"/>
<keyword evidence="7" id="KW-1185">Reference proteome</keyword>
<evidence type="ECO:0000256" key="2">
    <source>
        <dbReference type="ARBA" id="ARBA00023125"/>
    </source>
</evidence>
<dbReference type="PROSITE" id="PS50042">
    <property type="entry name" value="CNMP_BINDING_3"/>
    <property type="match status" value="1"/>
</dbReference>
<dbReference type="SMART" id="SM00100">
    <property type="entry name" value="cNMP"/>
    <property type="match status" value="1"/>
</dbReference>
<dbReference type="InterPro" id="IPR036388">
    <property type="entry name" value="WH-like_DNA-bd_sf"/>
</dbReference>
<evidence type="ECO:0000256" key="3">
    <source>
        <dbReference type="ARBA" id="ARBA00023163"/>
    </source>
</evidence>
<evidence type="ECO:0000256" key="1">
    <source>
        <dbReference type="ARBA" id="ARBA00023015"/>
    </source>
</evidence>
<evidence type="ECO:0000259" key="4">
    <source>
        <dbReference type="PROSITE" id="PS50042"/>
    </source>
</evidence>
<dbReference type="InterPro" id="IPR012318">
    <property type="entry name" value="HTH_CRP"/>
</dbReference>
<feature type="domain" description="Cyclic nucleotide-binding" evidence="4">
    <location>
        <begin position="23"/>
        <end position="92"/>
    </location>
</feature>
<evidence type="ECO:0000259" key="5">
    <source>
        <dbReference type="PROSITE" id="PS51063"/>
    </source>
</evidence>
<sequence>MDGTDIIERPNFCEACAIRNRAICADLDNQEIDLLNKIGRRRQLQVGEQLLWEGDEAVLVANVVEGVLKLSTATADGREQIVGLVYSSDFVGRPFSETTPYGVEALTDATVCVFRRKDFDRFALDHPRLANKLLERTLTELDRSRRWILLLGKLNAEERVASFLIEVGRRLEVDVDQPANLSGRSEFSLPLSRQQIADILGLTIETVSRQFTRFKKDGIIQMPTSRTIIVPDIKALINRAG</sequence>
<proteinExistence type="predicted"/>
<dbReference type="PRINTS" id="PR00034">
    <property type="entry name" value="HTHCRP"/>
</dbReference>
<name>A0A0H4W019_9SPHN</name>
<dbReference type="InterPro" id="IPR014710">
    <property type="entry name" value="RmlC-like_jellyroll"/>
</dbReference>
<dbReference type="EMBL" id="CP011310">
    <property type="protein sequence ID" value="AKQ42798.1"/>
    <property type="molecule type" value="Genomic_DNA"/>
</dbReference>
<dbReference type="InterPro" id="IPR036390">
    <property type="entry name" value="WH_DNA-bd_sf"/>
</dbReference>
<keyword evidence="2" id="KW-0238">DNA-binding</keyword>
<dbReference type="Pfam" id="PF00027">
    <property type="entry name" value="cNMP_binding"/>
    <property type="match status" value="1"/>
</dbReference>
<dbReference type="InterPro" id="IPR018335">
    <property type="entry name" value="Tscrpt_reg_HTH_Crp-type_CS"/>
</dbReference>
<dbReference type="GO" id="GO:0003677">
    <property type="term" value="F:DNA binding"/>
    <property type="evidence" value="ECO:0007669"/>
    <property type="project" value="UniProtKB-KW"/>
</dbReference>
<dbReference type="Gene3D" id="1.10.10.10">
    <property type="entry name" value="Winged helix-like DNA-binding domain superfamily/Winged helix DNA-binding domain"/>
    <property type="match status" value="1"/>
</dbReference>
<evidence type="ECO:0000313" key="7">
    <source>
        <dbReference type="Proteomes" id="UP000059113"/>
    </source>
</evidence>
<dbReference type="GO" id="GO:0005829">
    <property type="term" value="C:cytosol"/>
    <property type="evidence" value="ECO:0007669"/>
    <property type="project" value="TreeGrafter"/>
</dbReference>
<gene>
    <name evidence="6" type="ORF">CP97_13270</name>
</gene>
<dbReference type="AlphaFoldDB" id="A0A0H4W019"/>
<keyword evidence="1" id="KW-0805">Transcription regulation</keyword>
<dbReference type="CDD" id="cd00092">
    <property type="entry name" value="HTH_CRP"/>
    <property type="match status" value="1"/>
</dbReference>
<dbReference type="KEGG" id="ery:CP97_13270"/>
<reference evidence="7" key="2">
    <citation type="submission" date="2015-04" db="EMBL/GenBank/DDBJ databases">
        <title>The complete genome sequence of Erythrobacter sp. s21-N3.</title>
        <authorList>
            <person name="Zhuang L."/>
            <person name="Liu Y."/>
            <person name="Shao Z."/>
        </authorList>
    </citation>
    <scope>NUCLEOTIDE SEQUENCE [LARGE SCALE GENOMIC DNA]</scope>
    <source>
        <strain evidence="7">s21-N3</strain>
    </source>
</reference>
<dbReference type="RefSeq" id="WP_048886340.1">
    <property type="nucleotide sequence ID" value="NZ_CP011310.1"/>
</dbReference>
<dbReference type="Gene3D" id="2.60.120.10">
    <property type="entry name" value="Jelly Rolls"/>
    <property type="match status" value="1"/>
</dbReference>
<dbReference type="CDD" id="cd00038">
    <property type="entry name" value="CAP_ED"/>
    <property type="match status" value="1"/>
</dbReference>
<accession>A0A0H4W019</accession>
<dbReference type="Pfam" id="PF13545">
    <property type="entry name" value="HTH_Crp_2"/>
    <property type="match status" value="1"/>
</dbReference>
<feature type="domain" description="HTH crp-type" evidence="5">
    <location>
        <begin position="154"/>
        <end position="234"/>
    </location>
</feature>
<reference evidence="6 7" key="1">
    <citation type="journal article" date="2015" name="Int. J. Syst. Evol. Microbiol.">
        <title>Erythrobacter atlanticus sp. nov., a bacterium from ocean sediment able to degrade polycyclic aromatic hydrocarbons.</title>
        <authorList>
            <person name="Zhuang L."/>
            <person name="Liu Y."/>
            <person name="Wang L."/>
            <person name="Wang W."/>
            <person name="Shao Z."/>
        </authorList>
    </citation>
    <scope>NUCLEOTIDE SEQUENCE [LARGE SCALE GENOMIC DNA]</scope>
    <source>
        <strain evidence="7">s21-N3</strain>
    </source>
</reference>